<reference evidence="3" key="1">
    <citation type="submission" date="2022-03" db="EMBL/GenBank/DDBJ databases">
        <title>Sea Food Isolates.</title>
        <authorList>
            <person name="Li c."/>
        </authorList>
    </citation>
    <scope>NUCLEOTIDE SEQUENCE</scope>
    <source>
        <strain evidence="3">19CA06SA08-2</strain>
    </source>
</reference>
<feature type="transmembrane region" description="Helical" evidence="1">
    <location>
        <begin position="84"/>
        <end position="101"/>
    </location>
</feature>
<keyword evidence="1" id="KW-0812">Transmembrane</keyword>
<evidence type="ECO:0000259" key="2">
    <source>
        <dbReference type="Pfam" id="PF00892"/>
    </source>
</evidence>
<feature type="transmembrane region" description="Helical" evidence="1">
    <location>
        <begin position="243"/>
        <end position="260"/>
    </location>
</feature>
<proteinExistence type="predicted"/>
<evidence type="ECO:0000256" key="1">
    <source>
        <dbReference type="SAM" id="Phobius"/>
    </source>
</evidence>
<dbReference type="InterPro" id="IPR037185">
    <property type="entry name" value="EmrE-like"/>
</dbReference>
<feature type="transmembrane region" description="Helical" evidence="1">
    <location>
        <begin position="177"/>
        <end position="197"/>
    </location>
</feature>
<feature type="domain" description="EamA" evidence="2">
    <location>
        <begin position="15"/>
        <end position="146"/>
    </location>
</feature>
<dbReference type="AlphaFoldDB" id="A0AAU6U3M5"/>
<sequence length="286" mass="31614">MELLRKRFALDLQTFAIITLVLGNLAQAFSDVLVKLIGPGFSPFQYMFLRQLLTLLVLLPFMLRVPRSAWGLGAWKWHLLRGHLCLLGGGGMMLALTQLPLATANAIFYVSPLLTLPLAAWLLKEKINSRVWLLGGMGLLGVVFVLKPGDFHLAGLGALVTAFTLALFNVTGRKLPAGISVVATLFWANLLALPLTAGLAVNQWQPVDWHLLALIGGSGVMQLLYHASCIYAYRQVEANRIAATEYSGLMFVVLMGIWLFGEIPAWNLWVGVSFILLAIHWQRRLR</sequence>
<dbReference type="GO" id="GO:0016020">
    <property type="term" value="C:membrane"/>
    <property type="evidence" value="ECO:0007669"/>
    <property type="project" value="InterPro"/>
</dbReference>
<feature type="domain" description="EamA" evidence="2">
    <location>
        <begin position="156"/>
        <end position="279"/>
    </location>
</feature>
<organism evidence="3">
    <name type="scientific">bacterium 19CA06SA08-2</name>
    <dbReference type="NCBI Taxonomy" id="2920658"/>
    <lineage>
        <taxon>Bacteria</taxon>
    </lineage>
</organism>
<accession>A0AAU6U3M5</accession>
<feature type="transmembrane region" description="Helical" evidence="1">
    <location>
        <begin position="107"/>
        <end position="123"/>
    </location>
</feature>
<keyword evidence="1" id="KW-0472">Membrane</keyword>
<feature type="transmembrane region" description="Helical" evidence="1">
    <location>
        <begin position="266"/>
        <end position="282"/>
    </location>
</feature>
<gene>
    <name evidence="3" type="ORF">MRM75_19125</name>
</gene>
<protein>
    <submittedName>
        <fullName evidence="3">DMT family transporter</fullName>
    </submittedName>
</protein>
<feature type="transmembrane region" description="Helical" evidence="1">
    <location>
        <begin position="152"/>
        <end position="170"/>
    </location>
</feature>
<feature type="transmembrane region" description="Helical" evidence="1">
    <location>
        <begin position="130"/>
        <end position="146"/>
    </location>
</feature>
<keyword evidence="1" id="KW-1133">Transmembrane helix</keyword>
<evidence type="ECO:0000313" key="3">
    <source>
        <dbReference type="EMBL" id="XAG68689.1"/>
    </source>
</evidence>
<dbReference type="Pfam" id="PF00892">
    <property type="entry name" value="EamA"/>
    <property type="match status" value="2"/>
</dbReference>
<feature type="transmembrane region" description="Helical" evidence="1">
    <location>
        <begin position="44"/>
        <end position="63"/>
    </location>
</feature>
<dbReference type="EMBL" id="CP095353">
    <property type="protein sequence ID" value="XAG68689.1"/>
    <property type="molecule type" value="Genomic_DNA"/>
</dbReference>
<dbReference type="PANTHER" id="PTHR22911:SF103">
    <property type="entry name" value="BLR2811 PROTEIN"/>
    <property type="match status" value="1"/>
</dbReference>
<name>A0AAU6U3M5_UNCXX</name>
<dbReference type="PANTHER" id="PTHR22911">
    <property type="entry name" value="ACYL-MALONYL CONDENSING ENZYME-RELATED"/>
    <property type="match status" value="1"/>
</dbReference>
<dbReference type="InterPro" id="IPR000620">
    <property type="entry name" value="EamA_dom"/>
</dbReference>
<dbReference type="SUPFAM" id="SSF103481">
    <property type="entry name" value="Multidrug resistance efflux transporter EmrE"/>
    <property type="match status" value="2"/>
</dbReference>
<feature type="transmembrane region" description="Helical" evidence="1">
    <location>
        <begin position="209"/>
        <end position="231"/>
    </location>
</feature>